<organism evidence="1 2">
    <name type="scientific">Arthrobacter stackebrandtii</name>
    <dbReference type="NCBI Taxonomy" id="272161"/>
    <lineage>
        <taxon>Bacteria</taxon>
        <taxon>Bacillati</taxon>
        <taxon>Actinomycetota</taxon>
        <taxon>Actinomycetes</taxon>
        <taxon>Micrococcales</taxon>
        <taxon>Micrococcaceae</taxon>
        <taxon>Arthrobacter</taxon>
    </lineage>
</organism>
<reference evidence="1 2" key="1">
    <citation type="submission" date="2021-03" db="EMBL/GenBank/DDBJ databases">
        <title>Sequencing the genomes of 1000 actinobacteria strains.</title>
        <authorList>
            <person name="Klenk H.-P."/>
        </authorList>
    </citation>
    <scope>NUCLEOTIDE SEQUENCE [LARGE SCALE GENOMIC DNA]</scope>
    <source>
        <strain evidence="1 2">DSM 16005</strain>
    </source>
</reference>
<evidence type="ECO:0000313" key="1">
    <source>
        <dbReference type="EMBL" id="MBP2411523.1"/>
    </source>
</evidence>
<sequence length="431" mass="48500">MNSEEDAAVSLIWQRSKNVAQVQSSTPLRYAVLKMDESQPIVLQESAALIWQKLNNGMTPVSLAEFVTTAYDIDFGNAYTQIIEFTQSLTLRQMLTPAAPIIRFDDDPATVVDPQAVPPSNHRHESTNLSLQEAVLLIHAQLAYLSEVTGTRALLIKGPGASLQGLRATHQSTDADIWVDPTDEDTFMSRLQDLGWQRRPTDPSGSPFPPHATTLYHKEWPCDIDVHHHIPGMEKSSETCFEKFWAERSSILIAGQSIPVPSISGSVVILALNALRNLHMARSSTEYQSLTERRTHNIDEIMNLAVETNCIAALKPFLIAIMGEAETRHWPSTSANWDLLSSDASDAEKRINHFLTAPWRNKPRLLYNALFPSDSVLQLRNLYQDTSVHGKTKSYIRRYRRGLSTGLKMLNRIFRQKFKNLLRSGETTDIQ</sequence>
<evidence type="ECO:0008006" key="3">
    <source>
        <dbReference type="Google" id="ProtNLM"/>
    </source>
</evidence>
<dbReference type="Pfam" id="PF14907">
    <property type="entry name" value="NTP_transf_5"/>
    <property type="match status" value="1"/>
</dbReference>
<dbReference type="Proteomes" id="UP000711614">
    <property type="component" value="Unassembled WGS sequence"/>
</dbReference>
<keyword evidence="2" id="KW-1185">Reference proteome</keyword>
<gene>
    <name evidence="1" type="ORF">JOF48_000322</name>
</gene>
<evidence type="ECO:0000313" key="2">
    <source>
        <dbReference type="Proteomes" id="UP000711614"/>
    </source>
</evidence>
<protein>
    <recommendedName>
        <fullName evidence="3">Nucleotidyltransferase family protein</fullName>
    </recommendedName>
</protein>
<dbReference type="RefSeq" id="WP_209676689.1">
    <property type="nucleotide sequence ID" value="NZ_JAGIOI010000001.1"/>
</dbReference>
<proteinExistence type="predicted"/>
<name>A0ABS4YU94_9MICC</name>
<dbReference type="EMBL" id="JAGIOI010000001">
    <property type="protein sequence ID" value="MBP2411523.1"/>
    <property type="molecule type" value="Genomic_DNA"/>
</dbReference>
<dbReference type="InterPro" id="IPR039498">
    <property type="entry name" value="NTP_transf_5"/>
</dbReference>
<accession>A0ABS4YU94</accession>
<comment type="caution">
    <text evidence="1">The sequence shown here is derived from an EMBL/GenBank/DDBJ whole genome shotgun (WGS) entry which is preliminary data.</text>
</comment>